<dbReference type="AlphaFoldDB" id="A0A3P7IL04"/>
<organism evidence="7 8">
    <name type="scientific">Strongylus vulgaris</name>
    <name type="common">Blood worm</name>
    <dbReference type="NCBI Taxonomy" id="40348"/>
    <lineage>
        <taxon>Eukaryota</taxon>
        <taxon>Metazoa</taxon>
        <taxon>Ecdysozoa</taxon>
        <taxon>Nematoda</taxon>
        <taxon>Chromadorea</taxon>
        <taxon>Rhabditida</taxon>
        <taxon>Rhabditina</taxon>
        <taxon>Rhabditomorpha</taxon>
        <taxon>Strongyloidea</taxon>
        <taxon>Strongylidae</taxon>
        <taxon>Strongylus</taxon>
    </lineage>
</organism>
<dbReference type="EMBL" id="UYYB01000306">
    <property type="protein sequence ID" value="VDM65217.1"/>
    <property type="molecule type" value="Genomic_DNA"/>
</dbReference>
<keyword evidence="8" id="KW-1185">Reference proteome</keyword>
<proteinExistence type="inferred from homology"/>
<keyword evidence="6" id="KW-0812">Transmembrane</keyword>
<evidence type="ECO:0000256" key="1">
    <source>
        <dbReference type="ARBA" id="ARBA00004123"/>
    </source>
</evidence>
<dbReference type="GO" id="GO:0030896">
    <property type="term" value="C:checkpoint clamp complex"/>
    <property type="evidence" value="ECO:0007669"/>
    <property type="project" value="TreeGrafter"/>
</dbReference>
<comment type="similarity">
    <text evidence="2">Belongs to the rad1 family.</text>
</comment>
<keyword evidence="6" id="KW-0472">Membrane</keyword>
<dbReference type="Pfam" id="PF02144">
    <property type="entry name" value="Rad1"/>
    <property type="match status" value="1"/>
</dbReference>
<feature type="transmembrane region" description="Helical" evidence="6">
    <location>
        <begin position="132"/>
        <end position="152"/>
    </location>
</feature>
<dbReference type="Gene3D" id="3.70.10.10">
    <property type="match status" value="1"/>
</dbReference>
<dbReference type="OrthoDB" id="337581at2759"/>
<evidence type="ECO:0000256" key="2">
    <source>
        <dbReference type="ARBA" id="ARBA00010991"/>
    </source>
</evidence>
<reference evidence="7 8" key="1">
    <citation type="submission" date="2018-11" db="EMBL/GenBank/DDBJ databases">
        <authorList>
            <consortium name="Pathogen Informatics"/>
        </authorList>
    </citation>
    <scope>NUCLEOTIDE SEQUENCE [LARGE SCALE GENOMIC DNA]</scope>
</reference>
<protein>
    <recommendedName>
        <fullName evidence="9">Checkpoint protein</fullName>
    </recommendedName>
</protein>
<evidence type="ECO:0000256" key="6">
    <source>
        <dbReference type="SAM" id="Phobius"/>
    </source>
</evidence>
<evidence type="ECO:0000256" key="4">
    <source>
        <dbReference type="ARBA" id="ARBA00023204"/>
    </source>
</evidence>
<dbReference type="PANTHER" id="PTHR10870:SF0">
    <property type="entry name" value="CELL CYCLE CHECKPOINT PROTEIN RAD1"/>
    <property type="match status" value="1"/>
</dbReference>
<evidence type="ECO:0000313" key="7">
    <source>
        <dbReference type="EMBL" id="VDM65217.1"/>
    </source>
</evidence>
<keyword evidence="3" id="KW-0227">DNA damage</keyword>
<dbReference type="GO" id="GO:0006281">
    <property type="term" value="P:DNA repair"/>
    <property type="evidence" value="ECO:0007669"/>
    <property type="project" value="UniProtKB-KW"/>
</dbReference>
<dbReference type="Proteomes" id="UP000270094">
    <property type="component" value="Unassembled WGS sequence"/>
</dbReference>
<evidence type="ECO:0000313" key="8">
    <source>
        <dbReference type="Proteomes" id="UP000270094"/>
    </source>
</evidence>
<name>A0A3P7IL04_STRVU</name>
<evidence type="ECO:0000256" key="3">
    <source>
        <dbReference type="ARBA" id="ARBA00022763"/>
    </source>
</evidence>
<sequence>MILLFLMDDLDASSRTVTITFDLPLKFYIFRLIFLFMEDCEESYEVSMQARFPRQSEQVERLECNEPVTHSYLLTLIRHMSTAFAIANKLQIYLFKVSILCDSRGVLSVQFMVEQTEHKQVYIEFHVSEMTMFVVLLLFLLMKMLFSALHSVKTHDDFMSS</sequence>
<evidence type="ECO:0008006" key="9">
    <source>
        <dbReference type="Google" id="ProtNLM"/>
    </source>
</evidence>
<evidence type="ECO:0000256" key="5">
    <source>
        <dbReference type="ARBA" id="ARBA00023242"/>
    </source>
</evidence>
<dbReference type="PANTHER" id="PTHR10870">
    <property type="entry name" value="CELL CYCLE CHECKPOINT PROTEIN RAD1"/>
    <property type="match status" value="1"/>
</dbReference>
<dbReference type="GO" id="GO:0000077">
    <property type="term" value="P:DNA damage checkpoint signaling"/>
    <property type="evidence" value="ECO:0007669"/>
    <property type="project" value="InterPro"/>
</dbReference>
<dbReference type="InterPro" id="IPR003021">
    <property type="entry name" value="Rad1_Rec1_Rad17"/>
</dbReference>
<keyword evidence="4" id="KW-0234">DNA repair</keyword>
<keyword evidence="5" id="KW-0539">Nucleus</keyword>
<comment type="subcellular location">
    <subcellularLocation>
        <location evidence="1">Nucleus</location>
    </subcellularLocation>
</comment>
<keyword evidence="6" id="KW-1133">Transmembrane helix</keyword>
<accession>A0A3P7IL04</accession>
<gene>
    <name evidence="7" type="ORF">SVUK_LOCUS215</name>
</gene>